<organism evidence="1 2">
    <name type="scientific">Mucilaginibacter lutimaris</name>
    <dbReference type="NCBI Taxonomy" id="931629"/>
    <lineage>
        <taxon>Bacteria</taxon>
        <taxon>Pseudomonadati</taxon>
        <taxon>Bacteroidota</taxon>
        <taxon>Sphingobacteriia</taxon>
        <taxon>Sphingobacteriales</taxon>
        <taxon>Sphingobacteriaceae</taxon>
        <taxon>Mucilaginibacter</taxon>
    </lineage>
</organism>
<dbReference type="Proteomes" id="UP001597073">
    <property type="component" value="Unassembled WGS sequence"/>
</dbReference>
<accession>A0ABW2Z9I6</accession>
<name>A0ABW2Z9I6_9SPHI</name>
<gene>
    <name evidence="1" type="ORF">ACFQZI_01345</name>
</gene>
<proteinExistence type="predicted"/>
<evidence type="ECO:0008006" key="3">
    <source>
        <dbReference type="Google" id="ProtNLM"/>
    </source>
</evidence>
<evidence type="ECO:0000313" key="1">
    <source>
        <dbReference type="EMBL" id="MFD0763478.1"/>
    </source>
</evidence>
<comment type="caution">
    <text evidence="1">The sequence shown here is derived from an EMBL/GenBank/DDBJ whole genome shotgun (WGS) entry which is preliminary data.</text>
</comment>
<keyword evidence="2" id="KW-1185">Reference proteome</keyword>
<dbReference type="RefSeq" id="WP_377137600.1">
    <property type="nucleotide sequence ID" value="NZ_JBHTIA010000003.1"/>
</dbReference>
<evidence type="ECO:0000313" key="2">
    <source>
        <dbReference type="Proteomes" id="UP001597073"/>
    </source>
</evidence>
<sequence length="160" mass="17489">MKKLTFTSLALITLLFSACLKNDDNCCRTGYQQYFVAERNGLSVYGEPFSKKVGTDSISILGLGRDAGIKMHIKYTGKGTYALTGNQAKYYQIIGNDTVSRYSAGVAAGSTLEVTEVDSTAKAIAGKFTLKFKRTFPTASSIYPDSVKFTKGNFLIYLPR</sequence>
<dbReference type="PROSITE" id="PS51257">
    <property type="entry name" value="PROKAR_LIPOPROTEIN"/>
    <property type="match status" value="1"/>
</dbReference>
<dbReference type="EMBL" id="JBHTIA010000003">
    <property type="protein sequence ID" value="MFD0763478.1"/>
    <property type="molecule type" value="Genomic_DNA"/>
</dbReference>
<protein>
    <recommendedName>
        <fullName evidence="3">Lipoprotein</fullName>
    </recommendedName>
</protein>
<reference evidence="2" key="1">
    <citation type="journal article" date="2019" name="Int. J. Syst. Evol. Microbiol.">
        <title>The Global Catalogue of Microorganisms (GCM) 10K type strain sequencing project: providing services to taxonomists for standard genome sequencing and annotation.</title>
        <authorList>
            <consortium name="The Broad Institute Genomics Platform"/>
            <consortium name="The Broad Institute Genome Sequencing Center for Infectious Disease"/>
            <person name="Wu L."/>
            <person name="Ma J."/>
        </authorList>
    </citation>
    <scope>NUCLEOTIDE SEQUENCE [LARGE SCALE GENOMIC DNA]</scope>
    <source>
        <strain evidence="2">CCUG 60742</strain>
    </source>
</reference>